<dbReference type="GO" id="GO:0005634">
    <property type="term" value="C:nucleus"/>
    <property type="evidence" value="ECO:0007669"/>
    <property type="project" value="UniProtKB-SubCell"/>
</dbReference>
<evidence type="ECO:0000256" key="3">
    <source>
        <dbReference type="SAM" id="MobiDB-lite"/>
    </source>
</evidence>
<dbReference type="PANTHER" id="PTHR31001">
    <property type="entry name" value="UNCHARACTERIZED TRANSCRIPTIONAL REGULATORY PROTEIN"/>
    <property type="match status" value="1"/>
</dbReference>
<dbReference type="EMBL" id="DS268119">
    <property type="protein sequence ID" value="KMU74986.1"/>
    <property type="molecule type" value="Genomic_DNA"/>
</dbReference>
<dbReference type="Proteomes" id="UP000054559">
    <property type="component" value="Unassembled WGS sequence"/>
</dbReference>
<dbReference type="AlphaFoldDB" id="A0A0J8QR35"/>
<accession>A0A0J8QR35</accession>
<dbReference type="OrthoDB" id="4172316at2759"/>
<evidence type="ECO:0000313" key="5">
    <source>
        <dbReference type="Proteomes" id="UP000054559"/>
    </source>
</evidence>
<evidence type="ECO:0000313" key="4">
    <source>
        <dbReference type="EMBL" id="KMU74986.1"/>
    </source>
</evidence>
<gene>
    <name evidence="4" type="ORF">CISG_00915</name>
</gene>
<reference evidence="5" key="1">
    <citation type="journal article" date="2010" name="Genome Res.">
        <title>Population genomic sequencing of Coccidioides fungi reveals recent hybridization and transposon control.</title>
        <authorList>
            <person name="Neafsey D.E."/>
            <person name="Barker B.M."/>
            <person name="Sharpton T.J."/>
            <person name="Stajich J.E."/>
            <person name="Park D.J."/>
            <person name="Whiston E."/>
            <person name="Hung C.-Y."/>
            <person name="McMahan C."/>
            <person name="White J."/>
            <person name="Sykes S."/>
            <person name="Heiman D."/>
            <person name="Young S."/>
            <person name="Zeng Q."/>
            <person name="Abouelleil A."/>
            <person name="Aftuck L."/>
            <person name="Bessette D."/>
            <person name="Brown A."/>
            <person name="FitzGerald M."/>
            <person name="Lui A."/>
            <person name="Macdonald J.P."/>
            <person name="Priest M."/>
            <person name="Orbach M.J."/>
            <person name="Galgiani J.N."/>
            <person name="Kirkland T.N."/>
            <person name="Cole G.T."/>
            <person name="Birren B.W."/>
            <person name="Henn M.R."/>
            <person name="Taylor J.W."/>
            <person name="Rounsley S.D."/>
        </authorList>
    </citation>
    <scope>NUCLEOTIDE SEQUENCE [LARGE SCALE GENOMIC DNA]</scope>
    <source>
        <strain evidence="5">RMSCC 3703</strain>
    </source>
</reference>
<protein>
    <submittedName>
        <fullName evidence="4">Uncharacterized protein</fullName>
    </submittedName>
</protein>
<organism evidence="4 5">
    <name type="scientific">Coccidioides immitis RMSCC 3703</name>
    <dbReference type="NCBI Taxonomy" id="454286"/>
    <lineage>
        <taxon>Eukaryota</taxon>
        <taxon>Fungi</taxon>
        <taxon>Dikarya</taxon>
        <taxon>Ascomycota</taxon>
        <taxon>Pezizomycotina</taxon>
        <taxon>Eurotiomycetes</taxon>
        <taxon>Eurotiomycetidae</taxon>
        <taxon>Onygenales</taxon>
        <taxon>Onygenaceae</taxon>
        <taxon>Coccidioides</taxon>
    </lineage>
</organism>
<evidence type="ECO:0000256" key="1">
    <source>
        <dbReference type="ARBA" id="ARBA00004123"/>
    </source>
</evidence>
<keyword evidence="2" id="KW-0539">Nucleus</keyword>
<dbReference type="CDD" id="cd12148">
    <property type="entry name" value="fungal_TF_MHR"/>
    <property type="match status" value="1"/>
</dbReference>
<sequence>MVANCFKRLILQDFAFVSGSQTETYMVHPNQMHVNLPSNCDDEAISCGSCSDKPLSEPTEMSYFLFRCRLSVIFRELIDEVTAQGIGIDEIDYDQVLNFDRKLNTFIDTVPYFLKSDSENRQRCRELDKERPYLIWQRLMAQFGASTRISRLHRPYLAPNNTERSNFFKCQNPSRRVWAIMYQVFLATVVLVMDYNFNKDEPYAEARIQEITECCHTLEAAKEVSGIVARGLEELKNIMKKWGLLTDVEPSGDSNNGEKREAAAPMQENNPLLPAPGQEAMQIQATQMERTFPPSWMESWDFNVDLDYPQWDALFHDLESRSGIC</sequence>
<evidence type="ECO:0000256" key="2">
    <source>
        <dbReference type="ARBA" id="ARBA00023242"/>
    </source>
</evidence>
<comment type="subcellular location">
    <subcellularLocation>
        <location evidence="1">Nucleus</location>
    </subcellularLocation>
</comment>
<dbReference type="STRING" id="454286.A0A0J8QR35"/>
<dbReference type="InterPro" id="IPR050613">
    <property type="entry name" value="Sec_Metabolite_Reg"/>
</dbReference>
<name>A0A0J8QR35_COCIT</name>
<dbReference type="PANTHER" id="PTHR31001:SF90">
    <property type="entry name" value="CENTROMERE DNA-BINDING PROTEIN COMPLEX CBF3 SUBUNIT B"/>
    <property type="match status" value="1"/>
</dbReference>
<proteinExistence type="predicted"/>
<feature type="region of interest" description="Disordered" evidence="3">
    <location>
        <begin position="249"/>
        <end position="270"/>
    </location>
</feature>